<dbReference type="Proteomes" id="UP001597052">
    <property type="component" value="Unassembled WGS sequence"/>
</dbReference>
<evidence type="ECO:0000256" key="7">
    <source>
        <dbReference type="ARBA" id="ARBA00022884"/>
    </source>
</evidence>
<dbReference type="Pfam" id="PF02272">
    <property type="entry name" value="DHHA1"/>
    <property type="match status" value="1"/>
</dbReference>
<keyword evidence="3" id="KW-0436">Ligase</keyword>
<gene>
    <name evidence="12" type="ORF">ACFSBW_04910</name>
</gene>
<evidence type="ECO:0000256" key="2">
    <source>
        <dbReference type="ARBA" id="ARBA00022555"/>
    </source>
</evidence>
<dbReference type="SUPFAM" id="SSF55186">
    <property type="entry name" value="ThrRS/AlaRS common domain"/>
    <property type="match status" value="1"/>
</dbReference>
<dbReference type="GO" id="GO:0006412">
    <property type="term" value="P:translation"/>
    <property type="evidence" value="ECO:0007669"/>
    <property type="project" value="UniProtKB-KW"/>
</dbReference>
<evidence type="ECO:0000256" key="10">
    <source>
        <dbReference type="SAM" id="Coils"/>
    </source>
</evidence>
<dbReference type="GO" id="GO:0002161">
    <property type="term" value="F:aminoacyl-tRNA deacylase activity"/>
    <property type="evidence" value="ECO:0007669"/>
    <property type="project" value="UniProtKB-ARBA"/>
</dbReference>
<evidence type="ECO:0000256" key="1">
    <source>
        <dbReference type="ARBA" id="ARBA00008226"/>
    </source>
</evidence>
<dbReference type="Gene3D" id="3.30.980.10">
    <property type="entry name" value="Threonyl-trna Synthetase, Chain A, domain 2"/>
    <property type="match status" value="1"/>
</dbReference>
<keyword evidence="9" id="KW-0030">Aminoacyl-tRNA synthetase</keyword>
<dbReference type="GO" id="GO:0005524">
    <property type="term" value="F:ATP binding"/>
    <property type="evidence" value="ECO:0007669"/>
    <property type="project" value="UniProtKB-KW"/>
</dbReference>
<dbReference type="Pfam" id="PF07973">
    <property type="entry name" value="tRNA_SAD"/>
    <property type="match status" value="1"/>
</dbReference>
<feature type="domain" description="Alanyl-transfer RNA synthetases family profile" evidence="11">
    <location>
        <begin position="1"/>
        <end position="246"/>
    </location>
</feature>
<dbReference type="PANTHER" id="PTHR11777:SF9">
    <property type="entry name" value="ALANINE--TRNA LIGASE, CYTOPLASMIC"/>
    <property type="match status" value="1"/>
</dbReference>
<reference evidence="12 13" key="1">
    <citation type="journal article" date="2019" name="Int. J. Syst. Evol. Microbiol.">
        <title>The Global Catalogue of Microorganisms (GCM) 10K type strain sequencing project: providing services to taxonomists for standard genome sequencing and annotation.</title>
        <authorList>
            <consortium name="The Broad Institute Genomics Platform"/>
            <consortium name="The Broad Institute Genome Sequencing Center for Infectious Disease"/>
            <person name="Wu L."/>
            <person name="Ma J."/>
        </authorList>
    </citation>
    <scope>NUCLEOTIDE SEQUENCE [LARGE SCALE GENOMIC DNA]</scope>
    <source>
        <strain evidence="12 13">CGMCC 1.10593</strain>
    </source>
</reference>
<keyword evidence="13" id="KW-1185">Reference proteome</keyword>
<keyword evidence="10" id="KW-0175">Coiled coil</keyword>
<keyword evidence="8" id="KW-0648">Protein biosynthesis</keyword>
<evidence type="ECO:0000256" key="9">
    <source>
        <dbReference type="ARBA" id="ARBA00023146"/>
    </source>
</evidence>
<dbReference type="GO" id="GO:0004812">
    <property type="term" value="F:aminoacyl-tRNA ligase activity"/>
    <property type="evidence" value="ECO:0007669"/>
    <property type="project" value="UniProtKB-KW"/>
</dbReference>
<dbReference type="Pfam" id="PF01411">
    <property type="entry name" value="tRNA-synt_2c"/>
    <property type="match status" value="1"/>
</dbReference>
<proteinExistence type="inferred from homology"/>
<keyword evidence="2" id="KW-0820">tRNA-binding</keyword>
<protein>
    <submittedName>
        <fullName evidence="12">Alanyl-tRNA editing protein</fullName>
    </submittedName>
</protein>
<dbReference type="InterPro" id="IPR018165">
    <property type="entry name" value="Ala-tRNA-synth_IIc_core"/>
</dbReference>
<dbReference type="SMART" id="SM00863">
    <property type="entry name" value="tRNA_SAD"/>
    <property type="match status" value="1"/>
</dbReference>
<dbReference type="InterPro" id="IPR009000">
    <property type="entry name" value="Transl_B-barrel_sf"/>
</dbReference>
<dbReference type="EMBL" id="JBHUDM010000001">
    <property type="protein sequence ID" value="MFD1641214.1"/>
    <property type="molecule type" value="Genomic_DNA"/>
</dbReference>
<evidence type="ECO:0000313" key="13">
    <source>
        <dbReference type="Proteomes" id="UP001597052"/>
    </source>
</evidence>
<keyword evidence="7" id="KW-0694">RNA-binding</keyword>
<evidence type="ECO:0000256" key="3">
    <source>
        <dbReference type="ARBA" id="ARBA00022598"/>
    </source>
</evidence>
<feature type="coiled-coil region" evidence="10">
    <location>
        <begin position="262"/>
        <end position="296"/>
    </location>
</feature>
<evidence type="ECO:0000259" key="11">
    <source>
        <dbReference type="PROSITE" id="PS50860"/>
    </source>
</evidence>
<organism evidence="12 13">
    <name type="scientific">Halohasta litorea</name>
    <dbReference type="NCBI Taxonomy" id="869891"/>
    <lineage>
        <taxon>Archaea</taxon>
        <taxon>Methanobacteriati</taxon>
        <taxon>Methanobacteriota</taxon>
        <taxon>Stenosarchaea group</taxon>
        <taxon>Halobacteria</taxon>
        <taxon>Halobacteriales</taxon>
        <taxon>Haloferacaceae</taxon>
        <taxon>Halohasta</taxon>
    </lineage>
</organism>
<dbReference type="GO" id="GO:0000049">
    <property type="term" value="F:tRNA binding"/>
    <property type="evidence" value="ECO:0007669"/>
    <property type="project" value="UniProtKB-KW"/>
</dbReference>
<dbReference type="AlphaFoldDB" id="A0ABD6D4K7"/>
<dbReference type="InterPro" id="IPR012947">
    <property type="entry name" value="tRNA_SAD"/>
</dbReference>
<dbReference type="InterPro" id="IPR018164">
    <property type="entry name" value="Ala-tRNA-synth_IIc_N"/>
</dbReference>
<keyword evidence="5" id="KW-0862">Zinc</keyword>
<evidence type="ECO:0000256" key="4">
    <source>
        <dbReference type="ARBA" id="ARBA00022741"/>
    </source>
</evidence>
<dbReference type="InterPro" id="IPR003156">
    <property type="entry name" value="DHHA1_dom"/>
</dbReference>
<dbReference type="Gene3D" id="2.40.30.130">
    <property type="match status" value="1"/>
</dbReference>
<dbReference type="RefSeq" id="WP_256394916.1">
    <property type="nucleotide sequence ID" value="NZ_JANHDJ010000001.1"/>
</dbReference>
<keyword evidence="6" id="KW-0067">ATP-binding</keyword>
<keyword evidence="4" id="KW-0547">Nucleotide-binding</keyword>
<dbReference type="Gene3D" id="3.10.310.40">
    <property type="match status" value="1"/>
</dbReference>
<dbReference type="SUPFAM" id="SSF50447">
    <property type="entry name" value="Translation proteins"/>
    <property type="match status" value="1"/>
</dbReference>
<evidence type="ECO:0000256" key="5">
    <source>
        <dbReference type="ARBA" id="ARBA00022833"/>
    </source>
</evidence>
<dbReference type="InterPro" id="IPR050058">
    <property type="entry name" value="Ala-tRNA_ligase"/>
</dbReference>
<accession>A0ABD6D4K7</accession>
<evidence type="ECO:0000313" key="12">
    <source>
        <dbReference type="EMBL" id="MFD1641214.1"/>
    </source>
</evidence>
<comment type="similarity">
    <text evidence="1">Belongs to the class-II aminoacyl-tRNA synthetase family.</text>
</comment>
<evidence type="ECO:0000256" key="6">
    <source>
        <dbReference type="ARBA" id="ARBA00022840"/>
    </source>
</evidence>
<dbReference type="PROSITE" id="PS50860">
    <property type="entry name" value="AA_TRNA_LIGASE_II_ALA"/>
    <property type="match status" value="1"/>
</dbReference>
<sequence>MSREQSGTRASADPYVTAFDSTVRSTDGREIVLDETYFYPEGGGQPADRGTLGGMDVVDVQKRDGEIVHTLATEPELTPSERVHGAIDESFRTYCMRAHTASHVVYGAGRRLFDAQGYGGFAIADDRIRLDFKTTASVDEIDPFEIERLATEAVWDGRSVEWDEMDADKARADDRIVFNLPDGAESADTVRIVEIDGWDISACGGTHVENTSEIGPITVLDTENIGEDLIRVEYAVGPTAIDQQLAERRHATQAAELLDTGVEELAGRAERLLERIQALEAERDEMRDRLLETRVAALSQQTVTKDGAEWLVGTVEAAGPNAVADRIRERENPADVVVLTGVDGATFLVVGTGGEHDANEIITDVTDEFGGGGGGQPTIAQGGGLDATPERVAEYVRNL</sequence>
<name>A0ABD6D4K7_9EURY</name>
<comment type="caution">
    <text evidence="12">The sequence shown here is derived from an EMBL/GenBank/DDBJ whole genome shotgun (WGS) entry which is preliminary data.</text>
</comment>
<dbReference type="PANTHER" id="PTHR11777">
    <property type="entry name" value="ALANYL-TRNA SYNTHETASE"/>
    <property type="match status" value="1"/>
</dbReference>
<dbReference type="InterPro" id="IPR018163">
    <property type="entry name" value="Thr/Ala-tRNA-synth_IIc_edit"/>
</dbReference>
<evidence type="ECO:0000256" key="8">
    <source>
        <dbReference type="ARBA" id="ARBA00022917"/>
    </source>
</evidence>